<dbReference type="InterPro" id="IPR010296">
    <property type="entry name" value="DUF899_thioredox"/>
</dbReference>
<dbReference type="AlphaFoldDB" id="X1CFE1"/>
<organism evidence="1">
    <name type="scientific">marine sediment metagenome</name>
    <dbReference type="NCBI Taxonomy" id="412755"/>
    <lineage>
        <taxon>unclassified sequences</taxon>
        <taxon>metagenomes</taxon>
        <taxon>ecological metagenomes</taxon>
    </lineage>
</organism>
<comment type="caution">
    <text evidence="1">The sequence shown here is derived from an EMBL/GenBank/DDBJ whole genome shotgun (WGS) entry which is preliminary data.</text>
</comment>
<name>X1CFE1_9ZZZZ</name>
<reference evidence="1" key="1">
    <citation type="journal article" date="2014" name="Front. Microbiol.">
        <title>High frequency of phylogenetically diverse reductive dehalogenase-homologous genes in deep subseafloor sedimentary metagenomes.</title>
        <authorList>
            <person name="Kawai M."/>
            <person name="Futagami T."/>
            <person name="Toyoda A."/>
            <person name="Takaki Y."/>
            <person name="Nishi S."/>
            <person name="Hori S."/>
            <person name="Arai W."/>
            <person name="Tsubouchi T."/>
            <person name="Morono Y."/>
            <person name="Uchiyama I."/>
            <person name="Ito T."/>
            <person name="Fujiyama A."/>
            <person name="Inagaki F."/>
            <person name="Takami H."/>
        </authorList>
    </citation>
    <scope>NUCLEOTIDE SEQUENCE</scope>
    <source>
        <strain evidence="1">Expedition CK06-06</strain>
    </source>
</reference>
<feature type="non-terminal residue" evidence="1">
    <location>
        <position position="84"/>
    </location>
</feature>
<sequence length="84" mass="9716">MLPVRVQQGWKFSWFSSQGNSFNRDYNVSFSDGERESGEAVYNYRKSTFPVNEAPGISVFVRREDGKIYHTYSTYSRGLDMLNG</sequence>
<gene>
    <name evidence="1" type="ORF">S01H4_48458</name>
</gene>
<protein>
    <submittedName>
        <fullName evidence="1">Uncharacterized protein</fullName>
    </submittedName>
</protein>
<dbReference type="Pfam" id="PF05988">
    <property type="entry name" value="DUF899"/>
    <property type="match status" value="1"/>
</dbReference>
<evidence type="ECO:0000313" key="1">
    <source>
        <dbReference type="EMBL" id="GAG91832.1"/>
    </source>
</evidence>
<proteinExistence type="predicted"/>
<accession>X1CFE1</accession>
<dbReference type="EMBL" id="BART01027323">
    <property type="protein sequence ID" value="GAG91832.1"/>
    <property type="molecule type" value="Genomic_DNA"/>
</dbReference>